<accession>A0A0U4INY0</accession>
<name>A0A0U4INY0_9CAUD</name>
<proteinExistence type="predicted"/>
<dbReference type="GeneID" id="40077603"/>
<evidence type="ECO:0000313" key="2">
    <source>
        <dbReference type="Proteomes" id="UP000226440"/>
    </source>
</evidence>
<gene>
    <name evidence="1" type="primary">46</name>
    <name evidence="1" type="ORF">SONNY_46</name>
</gene>
<dbReference type="RefSeq" id="YP_009601756.1">
    <property type="nucleotide sequence ID" value="NC_041933.1"/>
</dbReference>
<sequence>MTERYYVDDVVAKDPSVIRLVRGVNIVDSGTYTDRLIGLGAQLGIYRQCSIGYHGECSQRDTRGDDCECMCKCHVDPFYETVTIGRMAVAGSVYTVRVQQGEIDLGWLAEGWIENQDERWITVEPEALPAITALLQQAQAHIERTATGEANGD</sequence>
<dbReference type="EMBL" id="KU160665">
    <property type="protein sequence ID" value="ALY10314.1"/>
    <property type="molecule type" value="Genomic_DNA"/>
</dbReference>
<evidence type="ECO:0000313" key="1">
    <source>
        <dbReference type="EMBL" id="ALY10314.1"/>
    </source>
</evidence>
<reference evidence="1 2" key="1">
    <citation type="submission" date="2015-11" db="EMBL/GenBank/DDBJ databases">
        <authorList>
            <person name="Lee I.Y."/>
            <person name="Guerrero C.A."/>
            <person name="Bowman C.A."/>
            <person name="Russell D.A."/>
            <person name="Pope W.H."/>
            <person name="Jacobs-Sera D."/>
            <person name="Hendrix R.W."/>
            <person name="Hatfull G.F."/>
        </authorList>
    </citation>
    <scope>NUCLEOTIDE SEQUENCE [LARGE SCALE GENOMIC DNA]</scope>
</reference>
<organism evidence="1 2">
    <name type="scientific">Arthrobacter phage Sonny</name>
    <dbReference type="NCBI Taxonomy" id="1772315"/>
    <lineage>
        <taxon>Viruses</taxon>
        <taxon>Duplodnaviria</taxon>
        <taxon>Heunggongvirae</taxon>
        <taxon>Uroviricota</taxon>
        <taxon>Caudoviricetes</taxon>
        <taxon>Berryhillviridae</taxon>
        <taxon>Marthavirus</taxon>
        <taxon>Marthavirus shade</taxon>
    </lineage>
</organism>
<dbReference type="Proteomes" id="UP000226440">
    <property type="component" value="Genome"/>
</dbReference>
<dbReference type="KEGG" id="vg:40077603"/>
<protein>
    <submittedName>
        <fullName evidence="1">Uncharacterized protein</fullName>
    </submittedName>
</protein>